<gene>
    <name evidence="2" type="ORF">LNINA_LOCUS317</name>
</gene>
<dbReference type="AlphaFoldDB" id="A0AAV1IT12"/>
<protein>
    <submittedName>
        <fullName evidence="2">Uncharacterized protein</fullName>
    </submittedName>
</protein>
<name>A0AAV1IT12_9NEOP</name>
<keyword evidence="3" id="KW-1185">Reference proteome</keyword>
<dbReference type="EMBL" id="CAVLEF010000001">
    <property type="protein sequence ID" value="CAK1540248.1"/>
    <property type="molecule type" value="Genomic_DNA"/>
</dbReference>
<evidence type="ECO:0000313" key="2">
    <source>
        <dbReference type="EMBL" id="CAK1540248.1"/>
    </source>
</evidence>
<evidence type="ECO:0000313" key="3">
    <source>
        <dbReference type="Proteomes" id="UP001497472"/>
    </source>
</evidence>
<evidence type="ECO:0000256" key="1">
    <source>
        <dbReference type="SAM" id="MobiDB-lite"/>
    </source>
</evidence>
<feature type="region of interest" description="Disordered" evidence="1">
    <location>
        <begin position="1"/>
        <end position="23"/>
    </location>
</feature>
<comment type="caution">
    <text evidence="2">The sequence shown here is derived from an EMBL/GenBank/DDBJ whole genome shotgun (WGS) entry which is preliminary data.</text>
</comment>
<proteinExistence type="predicted"/>
<accession>A0AAV1IT12</accession>
<dbReference type="Proteomes" id="UP001497472">
    <property type="component" value="Unassembled WGS sequence"/>
</dbReference>
<sequence>MSERFKVTKHDEPSGKNYKNYGATSAENDVELKGKLLPDSDPKNSLGSESRLLNDKIEDLEGSNNVSFLVTSFNSTSYRDEK</sequence>
<reference evidence="2 3" key="1">
    <citation type="submission" date="2023-11" db="EMBL/GenBank/DDBJ databases">
        <authorList>
            <person name="Okamura Y."/>
        </authorList>
    </citation>
    <scope>NUCLEOTIDE SEQUENCE [LARGE SCALE GENOMIC DNA]</scope>
</reference>
<organism evidence="2 3">
    <name type="scientific">Leptosia nina</name>
    <dbReference type="NCBI Taxonomy" id="320188"/>
    <lineage>
        <taxon>Eukaryota</taxon>
        <taxon>Metazoa</taxon>
        <taxon>Ecdysozoa</taxon>
        <taxon>Arthropoda</taxon>
        <taxon>Hexapoda</taxon>
        <taxon>Insecta</taxon>
        <taxon>Pterygota</taxon>
        <taxon>Neoptera</taxon>
        <taxon>Endopterygota</taxon>
        <taxon>Lepidoptera</taxon>
        <taxon>Glossata</taxon>
        <taxon>Ditrysia</taxon>
        <taxon>Papilionoidea</taxon>
        <taxon>Pieridae</taxon>
        <taxon>Pierinae</taxon>
        <taxon>Leptosia</taxon>
    </lineage>
</organism>
<feature type="compositionally biased region" description="Basic and acidic residues" evidence="1">
    <location>
        <begin position="1"/>
        <end position="14"/>
    </location>
</feature>